<evidence type="ECO:0000256" key="1">
    <source>
        <dbReference type="SAM" id="MobiDB-lite"/>
    </source>
</evidence>
<keyword evidence="3" id="KW-1185">Reference proteome</keyword>
<gene>
    <name evidence="2" type="ORF">RFI_14578</name>
</gene>
<feature type="non-terminal residue" evidence="2">
    <location>
        <position position="253"/>
    </location>
</feature>
<sequence length="253" mass="28610">MTKVATPTDLLALKADETEKRTSEKQEQKTNDRIGDDVPLMDEMKDTTADQNNNNKKKKEKVLESDRSQLNKYIGNADNDYKLKSAITVLSTATRKKKKNSTKDKNVVILVDNRVHKDDNKDKDEHTDANAHAHAHAHAHANANEGESAEMTTNALANIPHTSMLNDSDFDSVESSGREEEEEEKENSMSSGDEELFDVYGVEQSKVKHQEFLSATNKRKRKREDEDKDKDGHHALPSNKRRKQITPQQDLAS</sequence>
<dbReference type="Proteomes" id="UP000023152">
    <property type="component" value="Unassembled WGS sequence"/>
</dbReference>
<organism evidence="2 3">
    <name type="scientific">Reticulomyxa filosa</name>
    <dbReference type="NCBI Taxonomy" id="46433"/>
    <lineage>
        <taxon>Eukaryota</taxon>
        <taxon>Sar</taxon>
        <taxon>Rhizaria</taxon>
        <taxon>Retaria</taxon>
        <taxon>Foraminifera</taxon>
        <taxon>Monothalamids</taxon>
        <taxon>Reticulomyxidae</taxon>
        <taxon>Reticulomyxa</taxon>
    </lineage>
</organism>
<reference evidence="2 3" key="1">
    <citation type="journal article" date="2013" name="Curr. Biol.">
        <title>The Genome of the Foraminiferan Reticulomyxa filosa.</title>
        <authorList>
            <person name="Glockner G."/>
            <person name="Hulsmann N."/>
            <person name="Schleicher M."/>
            <person name="Noegel A.A."/>
            <person name="Eichinger L."/>
            <person name="Gallinger C."/>
            <person name="Pawlowski J."/>
            <person name="Sierra R."/>
            <person name="Euteneuer U."/>
            <person name="Pillet L."/>
            <person name="Moustafa A."/>
            <person name="Platzer M."/>
            <person name="Groth M."/>
            <person name="Szafranski K."/>
            <person name="Schliwa M."/>
        </authorList>
    </citation>
    <scope>NUCLEOTIDE SEQUENCE [LARGE SCALE GENOMIC DNA]</scope>
</reference>
<dbReference type="EMBL" id="ASPP01010594">
    <property type="protein sequence ID" value="ETO22612.1"/>
    <property type="molecule type" value="Genomic_DNA"/>
</dbReference>
<dbReference type="AlphaFoldDB" id="X6NBB6"/>
<keyword evidence="2" id="KW-0346">Stress response</keyword>
<name>X6NBB6_RETFI</name>
<feature type="region of interest" description="Disordered" evidence="1">
    <location>
        <begin position="93"/>
        <end position="253"/>
    </location>
</feature>
<evidence type="ECO:0000313" key="3">
    <source>
        <dbReference type="Proteomes" id="UP000023152"/>
    </source>
</evidence>
<feature type="compositionally biased region" description="Basic and acidic residues" evidence="1">
    <location>
        <begin position="14"/>
        <end position="48"/>
    </location>
</feature>
<feature type="compositionally biased region" description="Basic and acidic residues" evidence="1">
    <location>
        <begin position="113"/>
        <end position="131"/>
    </location>
</feature>
<comment type="caution">
    <text evidence="2">The sequence shown here is derived from an EMBL/GenBank/DDBJ whole genome shotgun (WGS) entry which is preliminary data.</text>
</comment>
<feature type="compositionally biased region" description="Basic and acidic residues" evidence="1">
    <location>
        <begin position="223"/>
        <end position="234"/>
    </location>
</feature>
<accession>X6NBB6</accession>
<proteinExistence type="predicted"/>
<evidence type="ECO:0000313" key="2">
    <source>
        <dbReference type="EMBL" id="ETO22612.1"/>
    </source>
</evidence>
<protein>
    <submittedName>
        <fullName evidence="2">Heat shock protein 86 family protein</fullName>
    </submittedName>
</protein>
<feature type="region of interest" description="Disordered" evidence="1">
    <location>
        <begin position="1"/>
        <end position="65"/>
    </location>
</feature>
<feature type="compositionally biased region" description="Polar residues" evidence="1">
    <location>
        <begin position="150"/>
        <end position="166"/>
    </location>
</feature>